<dbReference type="InterPro" id="IPR001584">
    <property type="entry name" value="Integrase_cat-core"/>
</dbReference>
<accession>A0A1R3HQR7</accession>
<dbReference type="Gramene" id="OMO72757">
    <property type="protein sequence ID" value="OMO72757"/>
    <property type="gene ID" value="CCACVL1_17615"/>
</dbReference>
<dbReference type="GO" id="GO:0046872">
    <property type="term" value="F:metal ion binding"/>
    <property type="evidence" value="ECO:0007669"/>
    <property type="project" value="UniProtKB-KW"/>
</dbReference>
<dbReference type="InterPro" id="IPR036397">
    <property type="entry name" value="RNaseH_sf"/>
</dbReference>
<dbReference type="CDD" id="cd09272">
    <property type="entry name" value="RNase_HI_RT_Ty1"/>
    <property type="match status" value="1"/>
</dbReference>
<dbReference type="InterPro" id="IPR013103">
    <property type="entry name" value="RVT_2"/>
</dbReference>
<keyword evidence="8" id="KW-1185">Reference proteome</keyword>
<proteinExistence type="predicted"/>
<evidence type="ECO:0000313" key="7">
    <source>
        <dbReference type="EMBL" id="OMO72757.1"/>
    </source>
</evidence>
<protein>
    <recommendedName>
        <fullName evidence="6">Integrase catalytic domain-containing protein</fullName>
    </recommendedName>
</protein>
<dbReference type="GO" id="GO:0015074">
    <property type="term" value="P:DNA integration"/>
    <property type="evidence" value="ECO:0007669"/>
    <property type="project" value="InterPro"/>
</dbReference>
<dbReference type="CDD" id="cd06222">
    <property type="entry name" value="RNase_H_like"/>
    <property type="match status" value="1"/>
</dbReference>
<dbReference type="STRING" id="210143.A0A1R3HQR7"/>
<dbReference type="GO" id="GO:0004523">
    <property type="term" value="F:RNA-DNA hybrid ribonuclease activity"/>
    <property type="evidence" value="ECO:0007669"/>
    <property type="project" value="InterPro"/>
</dbReference>
<evidence type="ECO:0000313" key="8">
    <source>
        <dbReference type="Proteomes" id="UP000188268"/>
    </source>
</evidence>
<dbReference type="InterPro" id="IPR057670">
    <property type="entry name" value="SH3_retrovirus"/>
</dbReference>
<dbReference type="AlphaFoldDB" id="A0A1R3HQR7"/>
<evidence type="ECO:0000256" key="3">
    <source>
        <dbReference type="ARBA" id="ARBA00022750"/>
    </source>
</evidence>
<keyword evidence="2" id="KW-0479">Metal-binding</keyword>
<evidence type="ECO:0000256" key="2">
    <source>
        <dbReference type="ARBA" id="ARBA00022723"/>
    </source>
</evidence>
<evidence type="ECO:0000259" key="6">
    <source>
        <dbReference type="PROSITE" id="PS50994"/>
    </source>
</evidence>
<dbReference type="GO" id="GO:0006508">
    <property type="term" value="P:proteolysis"/>
    <property type="evidence" value="ECO:0007669"/>
    <property type="project" value="UniProtKB-KW"/>
</dbReference>
<dbReference type="InterPro" id="IPR054722">
    <property type="entry name" value="PolX-like_BBD"/>
</dbReference>
<dbReference type="OMA" id="CAKANGQ"/>
<feature type="domain" description="Integrase catalytic" evidence="6">
    <location>
        <begin position="350"/>
        <end position="453"/>
    </location>
</feature>
<dbReference type="InterPro" id="IPR012337">
    <property type="entry name" value="RNaseH-like_sf"/>
</dbReference>
<dbReference type="OrthoDB" id="1726977at2759"/>
<dbReference type="InterPro" id="IPR044730">
    <property type="entry name" value="RNase_H-like_dom_plant"/>
</dbReference>
<dbReference type="Pfam" id="PF07727">
    <property type="entry name" value="RVT_2"/>
    <property type="match status" value="1"/>
</dbReference>
<dbReference type="GO" id="GO:0003676">
    <property type="term" value="F:nucleic acid binding"/>
    <property type="evidence" value="ECO:0007669"/>
    <property type="project" value="InterPro"/>
</dbReference>
<dbReference type="InterPro" id="IPR002156">
    <property type="entry name" value="RNaseH_domain"/>
</dbReference>
<dbReference type="Proteomes" id="UP000188268">
    <property type="component" value="Unassembled WGS sequence"/>
</dbReference>
<dbReference type="SUPFAM" id="SSF53098">
    <property type="entry name" value="Ribonuclease H-like"/>
    <property type="match status" value="2"/>
</dbReference>
<dbReference type="GO" id="GO:0004190">
    <property type="term" value="F:aspartic-type endopeptidase activity"/>
    <property type="evidence" value="ECO:0007669"/>
    <property type="project" value="UniProtKB-KW"/>
</dbReference>
<dbReference type="InterPro" id="IPR043502">
    <property type="entry name" value="DNA/RNA_pol_sf"/>
</dbReference>
<dbReference type="Pfam" id="PF13456">
    <property type="entry name" value="RVT_3"/>
    <property type="match status" value="1"/>
</dbReference>
<dbReference type="EMBL" id="AWWV01011373">
    <property type="protein sequence ID" value="OMO72757.1"/>
    <property type="molecule type" value="Genomic_DNA"/>
</dbReference>
<organism evidence="7 8">
    <name type="scientific">Corchorus capsularis</name>
    <name type="common">Jute</name>
    <dbReference type="NCBI Taxonomy" id="210143"/>
    <lineage>
        <taxon>Eukaryota</taxon>
        <taxon>Viridiplantae</taxon>
        <taxon>Streptophyta</taxon>
        <taxon>Embryophyta</taxon>
        <taxon>Tracheophyta</taxon>
        <taxon>Spermatophyta</taxon>
        <taxon>Magnoliopsida</taxon>
        <taxon>eudicotyledons</taxon>
        <taxon>Gunneridae</taxon>
        <taxon>Pentapetalae</taxon>
        <taxon>rosids</taxon>
        <taxon>malvids</taxon>
        <taxon>Malvales</taxon>
        <taxon>Malvaceae</taxon>
        <taxon>Grewioideae</taxon>
        <taxon>Apeibeae</taxon>
        <taxon>Corchorus</taxon>
    </lineage>
</organism>
<feature type="compositionally biased region" description="Basic residues" evidence="5">
    <location>
        <begin position="102"/>
        <end position="112"/>
    </location>
</feature>
<dbReference type="Pfam" id="PF14223">
    <property type="entry name" value="Retrotran_gag_2"/>
    <property type="match status" value="1"/>
</dbReference>
<keyword evidence="1" id="KW-0645">Protease</keyword>
<dbReference type="PANTHER" id="PTHR42648">
    <property type="entry name" value="TRANSPOSASE, PUTATIVE-RELATED"/>
    <property type="match status" value="1"/>
</dbReference>
<reference evidence="7 8" key="1">
    <citation type="submission" date="2013-09" db="EMBL/GenBank/DDBJ databases">
        <title>Corchorus capsularis genome sequencing.</title>
        <authorList>
            <person name="Alam M."/>
            <person name="Haque M.S."/>
            <person name="Islam M.S."/>
            <person name="Emdad E.M."/>
            <person name="Islam M.M."/>
            <person name="Ahmed B."/>
            <person name="Halim A."/>
            <person name="Hossen Q.M.M."/>
            <person name="Hossain M.Z."/>
            <person name="Ahmed R."/>
            <person name="Khan M.M."/>
            <person name="Islam R."/>
            <person name="Rashid M.M."/>
            <person name="Khan S.A."/>
            <person name="Rahman M.S."/>
            <person name="Alam M."/>
        </authorList>
    </citation>
    <scope>NUCLEOTIDE SEQUENCE [LARGE SCALE GENOMIC DNA]</scope>
    <source>
        <strain evidence="8">cv. CVL-1</strain>
        <tissue evidence="7">Whole seedling</tissue>
    </source>
</reference>
<dbReference type="Pfam" id="PF13976">
    <property type="entry name" value="gag_pre-integrs"/>
    <property type="match status" value="1"/>
</dbReference>
<name>A0A1R3HQR7_COCAP</name>
<dbReference type="SUPFAM" id="SSF56672">
    <property type="entry name" value="DNA/RNA polymerases"/>
    <property type="match status" value="1"/>
</dbReference>
<comment type="caution">
    <text evidence="7">The sequence shown here is derived from an EMBL/GenBank/DDBJ whole genome shotgun (WGS) entry which is preliminary data.</text>
</comment>
<dbReference type="Pfam" id="PF25597">
    <property type="entry name" value="SH3_retrovirus"/>
    <property type="match status" value="1"/>
</dbReference>
<evidence type="ECO:0000256" key="4">
    <source>
        <dbReference type="ARBA" id="ARBA00022801"/>
    </source>
</evidence>
<dbReference type="InterPro" id="IPR039537">
    <property type="entry name" value="Retrotran_Ty1/copia-like"/>
</dbReference>
<dbReference type="PANTHER" id="PTHR42648:SF18">
    <property type="entry name" value="RETROTRANSPOSON, UNCLASSIFIED-LIKE PROTEIN"/>
    <property type="match status" value="1"/>
</dbReference>
<dbReference type="PROSITE" id="PS50994">
    <property type="entry name" value="INTEGRASE"/>
    <property type="match status" value="1"/>
</dbReference>
<sequence length="1180" mass="133547">MKEDESVKQYADRIVALINQIKILGEQDYTNNRILDKILNTLPEKYEAKISALEVQQDVTQLSLQELINSLYSLEQRRATRQQAATEGEFSTKGKEKVQTRGNKKGGWKKKNNKEATTSNNDGEKKKTGLYLDEEQLFVAQCSAVISKSNKKWLIDSGATNHMVHDKKLFSYLDETYTSKVKIGDGKYLDVKGKGNVQVCTPSGTKIILDVVYVPLINQNLVSVSQLVDDDYAIVFKGRTCTIYEPAGNKLISVGMKHRCFSLAWNDPSAYTSSVDDLNLWHQRLGHVNNQSLSNLQKNELVVNLPKFDVDEFICEACRLGKLCRAPFPAKSAWRASMKLQLVHTDICGPVRTSSLNGRYFILFIDDFNRFEEFLAEAGIVHQLTVTFSPQQNAVSERKNRTAMDMARCLLFEKKLPKKFWAEAVNTAVYLLNRLPTKALKNLTPYEGWSGAKPSVTHLKVFGCVCYTWIPNVKRGKLDEKAQIGVFVGYSIEVKGYRIYNPTTNKVYLSRDVKFDENAVLSRMKINGSFLRGTKSLEDVYKRCNIVVLEPSSFEEAMKLPGWMDVMKEELTMIEKNKTWQLVNNLENKKPIGVKWVYKTKLNSDGSINKLKTTLVVKGYAQHFAVDFNETFAPVARLDTIRLLLALAAQNKWKVYQLDVKSAFLNGFLQEEIYVEQPDDFKVKGNEYKVYLLKKALYGLKQAPRAWYDRINAHLLQCGFQRSPSEPTLYIRSVEADLLIVSLYVDDLLVLGSNQDMHGIFIGQQKYTKEILKKFKMDNCKAVGTPLSQGEKLQKEDGSNKVDETLYRSLVGCLLYLTDTRLDILYAVSLMSKFMHSPSELHFRAAKRVLSVFCWCSKKQNTVAQSTTEAEYVAVTVTVNQAIWLKKLLIDLKNAPGGAIKIMVDNQSAIAIAKNLVSHGKTKHFMIKFHFVREMQQAGEVSLNYCTSEEQLADFLTKALPRNREWKSDDLENLFSDEDCFYIRCLPLPIRPTQDGLIWNEDHLIRFTVAKAVAANSTGHLMSSVPIARWSPPAVGSWKINTDAAFDKDLGVAGLGAVLRDFEGRVLCSIIKKMHFIQDPLFAVLYAIQLGLQLARSEGFLTCVIESDCLLAITAINTDSSRFWEGDCLVSSIRDLAREFSLVLFHHIKREVNCCAHAVAKFAMQSSATYVRYGALPSML</sequence>
<gene>
    <name evidence="7" type="ORF">CCACVL1_17615</name>
</gene>
<feature type="compositionally biased region" description="Basic and acidic residues" evidence="5">
    <location>
        <begin position="90"/>
        <end position="99"/>
    </location>
</feature>
<dbReference type="Gene3D" id="3.30.420.10">
    <property type="entry name" value="Ribonuclease H-like superfamily/Ribonuclease H"/>
    <property type="match status" value="2"/>
</dbReference>
<feature type="region of interest" description="Disordered" evidence="5">
    <location>
        <begin position="83"/>
        <end position="126"/>
    </location>
</feature>
<evidence type="ECO:0000256" key="5">
    <source>
        <dbReference type="SAM" id="MobiDB-lite"/>
    </source>
</evidence>
<dbReference type="Pfam" id="PF22936">
    <property type="entry name" value="Pol_BBD"/>
    <property type="match status" value="1"/>
</dbReference>
<evidence type="ECO:0000256" key="1">
    <source>
        <dbReference type="ARBA" id="ARBA00022670"/>
    </source>
</evidence>
<dbReference type="InterPro" id="IPR025724">
    <property type="entry name" value="GAG-pre-integrase_dom"/>
</dbReference>
<keyword evidence="3" id="KW-0064">Aspartyl protease</keyword>
<keyword evidence="4" id="KW-0378">Hydrolase</keyword>